<dbReference type="Proteomes" id="UP000000844">
    <property type="component" value="Chromosome"/>
</dbReference>
<comment type="similarity">
    <text evidence="1">Belongs to the RutC family.</text>
</comment>
<organism evidence="2 3">
    <name type="scientific">Stackebrandtia nassauensis (strain DSM 44728 / CIP 108903 / NRRL B-16338 / NBRC 102104 / LLR-40K-21)</name>
    <dbReference type="NCBI Taxonomy" id="446470"/>
    <lineage>
        <taxon>Bacteria</taxon>
        <taxon>Bacillati</taxon>
        <taxon>Actinomycetota</taxon>
        <taxon>Actinomycetes</taxon>
        <taxon>Glycomycetales</taxon>
        <taxon>Glycomycetaceae</taxon>
        <taxon>Stackebrandtia</taxon>
    </lineage>
</organism>
<dbReference type="PANTHER" id="PTHR11803:SF58">
    <property type="entry name" value="PROTEIN HMF1-RELATED"/>
    <property type="match status" value="1"/>
</dbReference>
<dbReference type="GO" id="GO:0019239">
    <property type="term" value="F:deaminase activity"/>
    <property type="evidence" value="ECO:0007669"/>
    <property type="project" value="TreeGrafter"/>
</dbReference>
<evidence type="ECO:0000313" key="3">
    <source>
        <dbReference type="Proteomes" id="UP000000844"/>
    </source>
</evidence>
<dbReference type="Gene3D" id="3.30.1330.40">
    <property type="entry name" value="RutC-like"/>
    <property type="match status" value="1"/>
</dbReference>
<accession>D3Q7X4</accession>
<evidence type="ECO:0000313" key="2">
    <source>
        <dbReference type="EMBL" id="ADD40479.1"/>
    </source>
</evidence>
<proteinExistence type="inferred from homology"/>
<dbReference type="SUPFAM" id="SSF55298">
    <property type="entry name" value="YjgF-like"/>
    <property type="match status" value="1"/>
</dbReference>
<dbReference type="Pfam" id="PF01042">
    <property type="entry name" value="Ribonuc_L-PSP"/>
    <property type="match status" value="1"/>
</dbReference>
<dbReference type="eggNOG" id="COG0251">
    <property type="taxonomic scope" value="Bacteria"/>
</dbReference>
<keyword evidence="3" id="KW-1185">Reference proteome</keyword>
<reference evidence="2 3" key="1">
    <citation type="journal article" date="2009" name="Stand. Genomic Sci.">
        <title>Complete genome sequence of Stackebrandtia nassauensis type strain (LLR-40K-21).</title>
        <authorList>
            <person name="Munk C."/>
            <person name="Lapidus A."/>
            <person name="Copeland A."/>
            <person name="Jando M."/>
            <person name="Mayilraj S."/>
            <person name="Glavina Del Rio T."/>
            <person name="Nolan M."/>
            <person name="Chen F."/>
            <person name="Lucas S."/>
            <person name="Tice H."/>
            <person name="Cheng J.F."/>
            <person name="Han C."/>
            <person name="Detter J.C."/>
            <person name="Bruce D."/>
            <person name="Goodwin L."/>
            <person name="Chain P."/>
            <person name="Pitluck S."/>
            <person name="Goker M."/>
            <person name="Ovchinikova G."/>
            <person name="Pati A."/>
            <person name="Ivanova N."/>
            <person name="Mavromatis K."/>
            <person name="Chen A."/>
            <person name="Palaniappan K."/>
            <person name="Land M."/>
            <person name="Hauser L."/>
            <person name="Chang Y.J."/>
            <person name="Jeffries C.D."/>
            <person name="Bristow J."/>
            <person name="Eisen J.A."/>
            <person name="Markowitz V."/>
            <person name="Hugenholtz P."/>
            <person name="Kyrpides N.C."/>
            <person name="Klenk H.P."/>
        </authorList>
    </citation>
    <scope>NUCLEOTIDE SEQUENCE [LARGE SCALE GENOMIC DNA]</scope>
    <source>
        <strain evidence="3">DSM 44728 / CIP 108903 / NRRL B-16338 / NBRC 102104 / LLR-40K-21</strain>
    </source>
</reference>
<dbReference type="PANTHER" id="PTHR11803">
    <property type="entry name" value="2-IMINOBUTANOATE/2-IMINOPROPANOATE DEAMINASE RIDA"/>
    <property type="match status" value="1"/>
</dbReference>
<gene>
    <name evidence="2" type="ordered locus">Snas_0767</name>
</gene>
<dbReference type="CDD" id="cd00448">
    <property type="entry name" value="YjgF_YER057c_UK114_family"/>
    <property type="match status" value="1"/>
</dbReference>
<dbReference type="InterPro" id="IPR035959">
    <property type="entry name" value="RutC-like_sf"/>
</dbReference>
<dbReference type="AlphaFoldDB" id="D3Q7X4"/>
<dbReference type="RefSeq" id="WP_013016050.1">
    <property type="nucleotide sequence ID" value="NC_013947.1"/>
</dbReference>
<protein>
    <submittedName>
        <fullName evidence="2">Endoribonuclease L-PSP</fullName>
    </submittedName>
</protein>
<name>D3Q7X4_STANL</name>
<dbReference type="EMBL" id="CP001778">
    <property type="protein sequence ID" value="ADD40479.1"/>
    <property type="molecule type" value="Genomic_DNA"/>
</dbReference>
<sequence>MTTRTRVTIPDDHYEPYAISQAIIAGDTVYVSGQAAIGPDGKTVGGDDFEAQARQAFANLDTVLTAAGSSLADVVKVNIMVTDMSHLDTIVKLRREYFAEPYPADNLLQVAGLAQPDWLVEIDAVALVR</sequence>
<dbReference type="GO" id="GO:0005829">
    <property type="term" value="C:cytosol"/>
    <property type="evidence" value="ECO:0007669"/>
    <property type="project" value="TreeGrafter"/>
</dbReference>
<evidence type="ECO:0000256" key="1">
    <source>
        <dbReference type="ARBA" id="ARBA00010552"/>
    </source>
</evidence>
<dbReference type="InterPro" id="IPR006175">
    <property type="entry name" value="YjgF/YER057c/UK114"/>
</dbReference>
<dbReference type="OrthoDB" id="9808943at2"/>
<dbReference type="KEGG" id="sna:Snas_0767"/>
<dbReference type="HOGENOM" id="CLU_100715_4_5_11"/>